<dbReference type="PANTHER" id="PTHR13789">
    <property type="entry name" value="MONOOXYGENASE"/>
    <property type="match status" value="1"/>
</dbReference>
<keyword evidence="2" id="KW-0285">Flavoprotein</keyword>
<evidence type="ECO:0000313" key="8">
    <source>
        <dbReference type="Proteomes" id="UP001565368"/>
    </source>
</evidence>
<dbReference type="RefSeq" id="XP_069208301.1">
    <property type="nucleotide sequence ID" value="XM_069353659.1"/>
</dbReference>
<evidence type="ECO:0000256" key="1">
    <source>
        <dbReference type="ARBA" id="ARBA00007992"/>
    </source>
</evidence>
<feature type="domain" description="FAD-binding" evidence="6">
    <location>
        <begin position="13"/>
        <end position="176"/>
    </location>
</feature>
<evidence type="ECO:0000256" key="4">
    <source>
        <dbReference type="ARBA" id="ARBA00023002"/>
    </source>
</evidence>
<dbReference type="Pfam" id="PF01494">
    <property type="entry name" value="FAD_binding_3"/>
    <property type="match status" value="1"/>
</dbReference>
<keyword evidence="4" id="KW-0560">Oxidoreductase</keyword>
<evidence type="ECO:0000259" key="6">
    <source>
        <dbReference type="Pfam" id="PF01494"/>
    </source>
</evidence>
<evidence type="ECO:0000256" key="5">
    <source>
        <dbReference type="ARBA" id="ARBA00023033"/>
    </source>
</evidence>
<dbReference type="InterPro" id="IPR002938">
    <property type="entry name" value="FAD-bd"/>
</dbReference>
<accession>A0ABR3Q164</accession>
<evidence type="ECO:0000256" key="3">
    <source>
        <dbReference type="ARBA" id="ARBA00022827"/>
    </source>
</evidence>
<reference evidence="7 8" key="1">
    <citation type="submission" date="2023-08" db="EMBL/GenBank/DDBJ databases">
        <title>Annotated Genome Sequence of Vanrija albida AlHP1.</title>
        <authorList>
            <person name="Herzog R."/>
        </authorList>
    </citation>
    <scope>NUCLEOTIDE SEQUENCE [LARGE SCALE GENOMIC DNA]</scope>
    <source>
        <strain evidence="7 8">AlHP1</strain>
    </source>
</reference>
<dbReference type="PANTHER" id="PTHR13789:SF309">
    <property type="entry name" value="PUTATIVE (AFU_ORTHOLOGUE AFUA_6G14510)-RELATED"/>
    <property type="match status" value="1"/>
</dbReference>
<comment type="similarity">
    <text evidence="1">Belongs to the paxM FAD-dependent monooxygenase family.</text>
</comment>
<dbReference type="InterPro" id="IPR050493">
    <property type="entry name" value="FAD-dep_Monooxygenase_BioMet"/>
</dbReference>
<dbReference type="InterPro" id="IPR036188">
    <property type="entry name" value="FAD/NAD-bd_sf"/>
</dbReference>
<proteinExistence type="inferred from homology"/>
<dbReference type="EMBL" id="JBBXJM010000004">
    <property type="protein sequence ID" value="KAL1408357.1"/>
    <property type="molecule type" value="Genomic_DNA"/>
</dbReference>
<evidence type="ECO:0000256" key="2">
    <source>
        <dbReference type="ARBA" id="ARBA00022630"/>
    </source>
</evidence>
<dbReference type="SUPFAM" id="SSF51905">
    <property type="entry name" value="FAD/NAD(P)-binding domain"/>
    <property type="match status" value="1"/>
</dbReference>
<keyword evidence="3" id="KW-0274">FAD</keyword>
<comment type="caution">
    <text evidence="7">The sequence shown here is derived from an EMBL/GenBank/DDBJ whole genome shotgun (WGS) entry which is preliminary data.</text>
</comment>
<gene>
    <name evidence="7" type="ORF">Q8F55_005166</name>
</gene>
<dbReference type="PRINTS" id="PR00420">
    <property type="entry name" value="RNGMNOXGNASE"/>
</dbReference>
<organism evidence="7 8">
    <name type="scientific">Vanrija albida</name>
    <dbReference type="NCBI Taxonomy" id="181172"/>
    <lineage>
        <taxon>Eukaryota</taxon>
        <taxon>Fungi</taxon>
        <taxon>Dikarya</taxon>
        <taxon>Basidiomycota</taxon>
        <taxon>Agaricomycotina</taxon>
        <taxon>Tremellomycetes</taxon>
        <taxon>Trichosporonales</taxon>
        <taxon>Trichosporonaceae</taxon>
        <taxon>Vanrija</taxon>
    </lineage>
</organism>
<protein>
    <recommendedName>
        <fullName evidence="6">FAD-binding domain-containing protein</fullName>
    </recommendedName>
</protein>
<name>A0ABR3Q164_9TREE</name>
<dbReference type="Proteomes" id="UP001565368">
    <property type="component" value="Unassembled WGS sequence"/>
</dbReference>
<sequence length="424" mass="45430">MVGIQADTERRARIAILGAGYAGATAAIALQRLGALDISVFDGASALREVGASIGLQACALRALDKLGLGDAVEEIAYRHGSQPLTHRHWKTGEVQPTPLPDPLPEERHQMARFARAHLHQLLLSRVEAPVQVGKRAKEVVVGEEGVRVTFADGTTWEGDAVIGADGIHSATRKAFYPDFKIDPGNGVTLRGIFDASLLEGTDGVDLPKESCHWLGPDRAFFTSPLKRGLYAHVAFLPNHLIPSVTREWDATTDIDYAALYAHWYPPLAALTRVAPEVRVFPDYNGPALPSLVVGGGRGVLLGDAGHCHGGAFAAGGTLAIEDAYTLGLAVQAALERARARGQRLGAADLAFAFDLFDKARLAHVNRLLRAANDLRKAKKHTEGQVLTEEDIEAYVHRHVDISWVSDNDADAVFAKVLAEAGGV</sequence>
<keyword evidence="8" id="KW-1185">Reference proteome</keyword>
<dbReference type="GeneID" id="95986209"/>
<keyword evidence="5" id="KW-0503">Monooxygenase</keyword>
<evidence type="ECO:0000313" key="7">
    <source>
        <dbReference type="EMBL" id="KAL1408357.1"/>
    </source>
</evidence>
<dbReference type="Gene3D" id="3.50.50.60">
    <property type="entry name" value="FAD/NAD(P)-binding domain"/>
    <property type="match status" value="1"/>
</dbReference>